<proteinExistence type="predicted"/>
<dbReference type="Pfam" id="PF05866">
    <property type="entry name" value="RusA"/>
    <property type="match status" value="1"/>
</dbReference>
<protein>
    <submittedName>
        <fullName evidence="1">RusA family crossover junction endodeoxyribonuclease</fullName>
    </submittedName>
</protein>
<dbReference type="SUPFAM" id="SSF103084">
    <property type="entry name" value="Holliday junction resolvase RusA"/>
    <property type="match status" value="1"/>
</dbReference>
<dbReference type="Proteomes" id="UP001491691">
    <property type="component" value="Unassembled WGS sequence"/>
</dbReference>
<organism evidence="1 2">
    <name type="scientific">Peptoniphilus senegalensis</name>
    <dbReference type="NCBI Taxonomy" id="1465757"/>
    <lineage>
        <taxon>Bacteria</taxon>
        <taxon>Bacillati</taxon>
        <taxon>Bacillota</taxon>
        <taxon>Tissierellia</taxon>
        <taxon>Tissierellales</taxon>
        <taxon>Peptoniphilaceae</taxon>
        <taxon>Peptoniphilus</taxon>
    </lineage>
</organism>
<accession>A0ABV1J2U5</accession>
<sequence>MNFTLYGRPITKKNSSRIVKCGGYHRLLPSKAYVAYERECLRQITGLYKQKLSGKYNLQCLYFMPTRHRVDLVNLLEATCDILVAAEVIEDDNANIIVSHDGSRVLYDKENPRVEVYLEEVGKWKMLRNVNVLTL</sequence>
<comment type="caution">
    <text evidence="1">The sequence shown here is derived from an EMBL/GenBank/DDBJ whole genome shotgun (WGS) entry which is preliminary data.</text>
</comment>
<evidence type="ECO:0000313" key="1">
    <source>
        <dbReference type="EMBL" id="MEQ3347205.1"/>
    </source>
</evidence>
<dbReference type="RefSeq" id="WP_349189088.1">
    <property type="nucleotide sequence ID" value="NZ_JBBNPP010000013.1"/>
</dbReference>
<dbReference type="InterPro" id="IPR008822">
    <property type="entry name" value="Endonuclease_RusA-like"/>
</dbReference>
<dbReference type="EMBL" id="JBBNPP010000013">
    <property type="protein sequence ID" value="MEQ3347205.1"/>
    <property type="molecule type" value="Genomic_DNA"/>
</dbReference>
<evidence type="ECO:0000313" key="2">
    <source>
        <dbReference type="Proteomes" id="UP001491691"/>
    </source>
</evidence>
<gene>
    <name evidence="1" type="ORF">AAA073_07140</name>
</gene>
<keyword evidence="2" id="KW-1185">Reference proteome</keyword>
<reference evidence="1 2" key="1">
    <citation type="submission" date="2024-04" db="EMBL/GenBank/DDBJ databases">
        <title>Human intestinal bacterial collection.</title>
        <authorList>
            <person name="Pauvert C."/>
            <person name="Hitch T.C.A."/>
            <person name="Clavel T."/>
        </authorList>
    </citation>
    <scope>NUCLEOTIDE SEQUENCE [LARGE SCALE GENOMIC DNA]</scope>
    <source>
        <strain evidence="1 2">CLA-SR-H019</strain>
    </source>
</reference>
<dbReference type="Gene3D" id="3.30.1330.70">
    <property type="entry name" value="Holliday junction resolvase RusA"/>
    <property type="match status" value="1"/>
</dbReference>
<dbReference type="InterPro" id="IPR036614">
    <property type="entry name" value="RusA-like_sf"/>
</dbReference>
<name>A0ABV1J2U5_9FIRM</name>